<accession>A0ABV7VMA0</accession>
<evidence type="ECO:0000256" key="1">
    <source>
        <dbReference type="ARBA" id="ARBA00004417"/>
    </source>
</evidence>
<dbReference type="RefSeq" id="WP_379729639.1">
    <property type="nucleotide sequence ID" value="NZ_JBHRYJ010000006.1"/>
</dbReference>
<sequence>MTAPAVAIRGLKLALPAGGDRPLAVDDVSFDLMPGQILCVVGESGSGKSMCAHALMGLLPPAVKPQGGEVAFDGRNLLDLQESDWLALRGRRIAMVFQEPMTALNPLMRIGEQMAEMFEAHDLLTPKERTARVVALASEVGLPDPERIVRAYPHQLSGGQRQRAMIAMALALEPAVLVADEPTTALDVTTQAQILKLIRELQQRRNMAVMFITHDFGVVSEIADRVVVLQHGKLVEQGAADDVLLRPQHPYTRALLAAVPTMQPPVRPSVTDRRKAVEVIGLAKTYVSGGGWLRPARRVEAAKDVSFAIHQGETLGLVGESGSGKSSVARLVMRLTEADRGSIRMGTADLTLLHGPALREQRKRIQMVFQDPFASLNPRRKIGRIIADGPIAHGTDPAAALQRARDLLQLVGLDASAIERYPHEFSGGQRQRIGIARALALDPEILVADEAVSALDVSVQAQVLALLEDLKAKLGLSMLFITHDLRVAAQICDRIAVMQRGEIVELKPAAALFAAPEHPYTRELLAAVPGRIAQAGAV</sequence>
<keyword evidence="5 7" id="KW-0067">ATP-binding</keyword>
<evidence type="ECO:0000259" key="6">
    <source>
        <dbReference type="PROSITE" id="PS50893"/>
    </source>
</evidence>
<evidence type="ECO:0000256" key="4">
    <source>
        <dbReference type="ARBA" id="ARBA00022741"/>
    </source>
</evidence>
<proteinExistence type="inferred from homology"/>
<dbReference type="SMART" id="SM00382">
    <property type="entry name" value="AAA"/>
    <property type="match status" value="2"/>
</dbReference>
<dbReference type="EMBL" id="JBHRYJ010000006">
    <property type="protein sequence ID" value="MFC3678007.1"/>
    <property type="molecule type" value="Genomic_DNA"/>
</dbReference>
<comment type="subcellular location">
    <subcellularLocation>
        <location evidence="1">Cell inner membrane</location>
        <topology evidence="1">Peripheral membrane protein</topology>
    </subcellularLocation>
</comment>
<reference evidence="8" key="1">
    <citation type="journal article" date="2019" name="Int. J. Syst. Evol. Microbiol.">
        <title>The Global Catalogue of Microorganisms (GCM) 10K type strain sequencing project: providing services to taxonomists for standard genome sequencing and annotation.</title>
        <authorList>
            <consortium name="The Broad Institute Genomics Platform"/>
            <consortium name="The Broad Institute Genome Sequencing Center for Infectious Disease"/>
            <person name="Wu L."/>
            <person name="Ma J."/>
        </authorList>
    </citation>
    <scope>NUCLEOTIDE SEQUENCE [LARGE SCALE GENOMIC DNA]</scope>
    <source>
        <strain evidence="8">KCTC 42182</strain>
    </source>
</reference>
<feature type="domain" description="ABC transporter" evidence="6">
    <location>
        <begin position="8"/>
        <end position="256"/>
    </location>
</feature>
<dbReference type="NCBIfam" id="NF008453">
    <property type="entry name" value="PRK11308.1"/>
    <property type="match status" value="2"/>
</dbReference>
<dbReference type="GO" id="GO:0005524">
    <property type="term" value="F:ATP binding"/>
    <property type="evidence" value="ECO:0007669"/>
    <property type="project" value="UniProtKB-KW"/>
</dbReference>
<evidence type="ECO:0000256" key="2">
    <source>
        <dbReference type="ARBA" id="ARBA00005417"/>
    </source>
</evidence>
<evidence type="ECO:0000256" key="3">
    <source>
        <dbReference type="ARBA" id="ARBA00022448"/>
    </source>
</evidence>
<dbReference type="PANTHER" id="PTHR43776">
    <property type="entry name" value="TRANSPORT ATP-BINDING PROTEIN"/>
    <property type="match status" value="1"/>
</dbReference>
<organism evidence="7 8">
    <name type="scientific">Ferrovibrio xuzhouensis</name>
    <dbReference type="NCBI Taxonomy" id="1576914"/>
    <lineage>
        <taxon>Bacteria</taxon>
        <taxon>Pseudomonadati</taxon>
        <taxon>Pseudomonadota</taxon>
        <taxon>Alphaproteobacteria</taxon>
        <taxon>Rhodospirillales</taxon>
        <taxon>Rhodospirillaceae</taxon>
        <taxon>Ferrovibrio</taxon>
    </lineage>
</organism>
<keyword evidence="4" id="KW-0547">Nucleotide-binding</keyword>
<dbReference type="InterPro" id="IPR027417">
    <property type="entry name" value="P-loop_NTPase"/>
</dbReference>
<dbReference type="Pfam" id="PF08352">
    <property type="entry name" value="oligo_HPY"/>
    <property type="match status" value="2"/>
</dbReference>
<evidence type="ECO:0000256" key="5">
    <source>
        <dbReference type="ARBA" id="ARBA00022840"/>
    </source>
</evidence>
<dbReference type="CDD" id="cd03257">
    <property type="entry name" value="ABC_NikE_OppD_transporters"/>
    <property type="match status" value="2"/>
</dbReference>
<gene>
    <name evidence="7" type="ORF">ACFOOQ_20810</name>
</gene>
<dbReference type="NCBIfam" id="NF007739">
    <property type="entry name" value="PRK10419.1"/>
    <property type="match status" value="2"/>
</dbReference>
<dbReference type="Proteomes" id="UP001595711">
    <property type="component" value="Unassembled WGS sequence"/>
</dbReference>
<name>A0ABV7VMA0_9PROT</name>
<comment type="similarity">
    <text evidence="2">Belongs to the ABC transporter superfamily.</text>
</comment>
<dbReference type="Pfam" id="PF00005">
    <property type="entry name" value="ABC_tran"/>
    <property type="match status" value="2"/>
</dbReference>
<evidence type="ECO:0000313" key="8">
    <source>
        <dbReference type="Proteomes" id="UP001595711"/>
    </source>
</evidence>
<dbReference type="PANTHER" id="PTHR43776:SF7">
    <property type="entry name" value="D,D-DIPEPTIDE TRANSPORT ATP-BINDING PROTEIN DDPF-RELATED"/>
    <property type="match status" value="1"/>
</dbReference>
<protein>
    <submittedName>
        <fullName evidence="7">ABC transporter ATP-binding protein</fullName>
    </submittedName>
</protein>
<dbReference type="PROSITE" id="PS50893">
    <property type="entry name" value="ABC_TRANSPORTER_2"/>
    <property type="match status" value="2"/>
</dbReference>
<dbReference type="InterPro" id="IPR003593">
    <property type="entry name" value="AAA+_ATPase"/>
</dbReference>
<keyword evidence="3" id="KW-0813">Transport</keyword>
<dbReference type="InterPro" id="IPR017871">
    <property type="entry name" value="ABC_transporter-like_CS"/>
</dbReference>
<comment type="caution">
    <text evidence="7">The sequence shown here is derived from an EMBL/GenBank/DDBJ whole genome shotgun (WGS) entry which is preliminary data.</text>
</comment>
<dbReference type="InterPro" id="IPR013563">
    <property type="entry name" value="Oligopep_ABC_C"/>
</dbReference>
<dbReference type="PROSITE" id="PS00211">
    <property type="entry name" value="ABC_TRANSPORTER_1"/>
    <property type="match status" value="2"/>
</dbReference>
<feature type="domain" description="ABC transporter" evidence="6">
    <location>
        <begin position="277"/>
        <end position="525"/>
    </location>
</feature>
<dbReference type="InterPro" id="IPR003439">
    <property type="entry name" value="ABC_transporter-like_ATP-bd"/>
</dbReference>
<dbReference type="Gene3D" id="3.40.50.300">
    <property type="entry name" value="P-loop containing nucleotide triphosphate hydrolases"/>
    <property type="match status" value="2"/>
</dbReference>
<dbReference type="SUPFAM" id="SSF52540">
    <property type="entry name" value="P-loop containing nucleoside triphosphate hydrolases"/>
    <property type="match status" value="2"/>
</dbReference>
<keyword evidence="8" id="KW-1185">Reference proteome</keyword>
<dbReference type="InterPro" id="IPR050319">
    <property type="entry name" value="ABC_transp_ATP-bind"/>
</dbReference>
<evidence type="ECO:0000313" key="7">
    <source>
        <dbReference type="EMBL" id="MFC3678007.1"/>
    </source>
</evidence>